<feature type="transmembrane region" description="Helical" evidence="16">
    <location>
        <begin position="6"/>
        <end position="27"/>
    </location>
</feature>
<accession>A0AAV7JD03</accession>
<evidence type="ECO:0000256" key="3">
    <source>
        <dbReference type="ARBA" id="ARBA00022448"/>
    </source>
</evidence>
<keyword evidence="7 14" id="KW-0256">Endoplasmic reticulum</keyword>
<feature type="coiled-coil region" evidence="15">
    <location>
        <begin position="30"/>
        <end position="88"/>
    </location>
</feature>
<evidence type="ECO:0000313" key="17">
    <source>
        <dbReference type="EMBL" id="KAI6646638.1"/>
    </source>
</evidence>
<dbReference type="EMBL" id="JAKMXF010000354">
    <property type="protein sequence ID" value="KAI6646638.1"/>
    <property type="molecule type" value="Genomic_DNA"/>
</dbReference>
<evidence type="ECO:0000256" key="2">
    <source>
        <dbReference type="ARBA" id="ARBA00006537"/>
    </source>
</evidence>
<keyword evidence="13" id="KW-0407">Ion channel</keyword>
<comment type="subcellular location">
    <subcellularLocation>
        <location evidence="1">Endoplasmic reticulum membrane</location>
        <topology evidence="1">Multi-pass membrane protein</topology>
    </subcellularLocation>
</comment>
<evidence type="ECO:0000256" key="6">
    <source>
        <dbReference type="ARBA" id="ARBA00022692"/>
    </source>
</evidence>
<keyword evidence="5 14" id="KW-0107">Calcium channel</keyword>
<dbReference type="GO" id="GO:0032469">
    <property type="term" value="P:endoplasmic reticulum calcium ion homeostasis"/>
    <property type="evidence" value="ECO:0007669"/>
    <property type="project" value="UniProtKB-UniRule"/>
</dbReference>
<evidence type="ECO:0000256" key="16">
    <source>
        <dbReference type="SAM" id="Phobius"/>
    </source>
</evidence>
<comment type="caution">
    <text evidence="17">The sequence shown here is derived from an EMBL/GenBank/DDBJ whole genome shotgun (WGS) entry which is preliminary data.</text>
</comment>
<protein>
    <recommendedName>
        <fullName evidence="14">Calcium load-activated calcium channel</fullName>
        <shortName evidence="14">CLAC channel</shortName>
    </recommendedName>
</protein>
<feature type="transmembrane region" description="Helical" evidence="16">
    <location>
        <begin position="90"/>
        <end position="108"/>
    </location>
</feature>
<evidence type="ECO:0000313" key="18">
    <source>
        <dbReference type="Proteomes" id="UP001165289"/>
    </source>
</evidence>
<keyword evidence="9 16" id="KW-1133">Transmembrane helix</keyword>
<evidence type="ECO:0000256" key="1">
    <source>
        <dbReference type="ARBA" id="ARBA00004477"/>
    </source>
</evidence>
<dbReference type="SMART" id="SM01415">
    <property type="entry name" value="DUF106"/>
    <property type="match status" value="1"/>
</dbReference>
<gene>
    <name evidence="17" type="ORF">LOD99_12759</name>
</gene>
<keyword evidence="6 16" id="KW-0812">Transmembrane</keyword>
<evidence type="ECO:0000256" key="15">
    <source>
        <dbReference type="SAM" id="Coils"/>
    </source>
</evidence>
<proteinExistence type="inferred from homology"/>
<evidence type="ECO:0000256" key="13">
    <source>
        <dbReference type="ARBA" id="ARBA00023303"/>
    </source>
</evidence>
<evidence type="ECO:0000256" key="10">
    <source>
        <dbReference type="ARBA" id="ARBA00023054"/>
    </source>
</evidence>
<keyword evidence="8 14" id="KW-0106">Calcium</keyword>
<comment type="similarity">
    <text evidence="2 14">Belongs to the TMCO1 family.</text>
</comment>
<evidence type="ECO:0000256" key="7">
    <source>
        <dbReference type="ARBA" id="ARBA00022824"/>
    </source>
</evidence>
<dbReference type="Proteomes" id="UP001165289">
    <property type="component" value="Unassembled WGS sequence"/>
</dbReference>
<keyword evidence="12 14" id="KW-0472">Membrane</keyword>
<dbReference type="PANTHER" id="PTHR20917">
    <property type="entry name" value="PNAS-RELATED"/>
    <property type="match status" value="1"/>
</dbReference>
<name>A0AAV7JD03_9METZ</name>
<reference evidence="17 18" key="1">
    <citation type="journal article" date="2023" name="BMC Biol.">
        <title>The compact genome of the sponge Oopsacas minuta (Hexactinellida) is lacking key metazoan core genes.</title>
        <authorList>
            <person name="Santini S."/>
            <person name="Schenkelaars Q."/>
            <person name="Jourda C."/>
            <person name="Duchesne M."/>
            <person name="Belahbib H."/>
            <person name="Rocher C."/>
            <person name="Selva M."/>
            <person name="Riesgo A."/>
            <person name="Vervoort M."/>
            <person name="Leys S.P."/>
            <person name="Kodjabachian L."/>
            <person name="Le Bivic A."/>
            <person name="Borchiellini C."/>
            <person name="Claverie J.M."/>
            <person name="Renard E."/>
        </authorList>
    </citation>
    <scope>NUCLEOTIDE SEQUENCE [LARGE SCALE GENOMIC DNA]</scope>
    <source>
        <strain evidence="17">SPO-2</strain>
    </source>
</reference>
<dbReference type="InterPro" id="IPR008559">
    <property type="entry name" value="TMCO1"/>
</dbReference>
<dbReference type="Pfam" id="PF01956">
    <property type="entry name" value="EMC3_TMCO1"/>
    <property type="match status" value="1"/>
</dbReference>
<evidence type="ECO:0000256" key="11">
    <source>
        <dbReference type="ARBA" id="ARBA00023065"/>
    </source>
</evidence>
<evidence type="ECO:0000256" key="14">
    <source>
        <dbReference type="PIRNR" id="PIRNR023322"/>
    </source>
</evidence>
<dbReference type="AlphaFoldDB" id="A0AAV7JD03"/>
<keyword evidence="3 14" id="KW-0813">Transport</keyword>
<dbReference type="InterPro" id="IPR002809">
    <property type="entry name" value="EMC3/TMCO1"/>
</dbReference>
<dbReference type="GO" id="GO:0005789">
    <property type="term" value="C:endoplasmic reticulum membrane"/>
    <property type="evidence" value="ECO:0007669"/>
    <property type="project" value="UniProtKB-SubCell"/>
</dbReference>
<keyword evidence="18" id="KW-1185">Reference proteome</keyword>
<keyword evidence="4" id="KW-0109">Calcium transport</keyword>
<evidence type="ECO:0000256" key="9">
    <source>
        <dbReference type="ARBA" id="ARBA00022989"/>
    </source>
</evidence>
<sequence length="189" mass="21430">MIGYSLIILVIAFLTACLSELTLYFLVYRTEHYKKLKLTLERQAKKLEKKKESAAWTAKPGVNQKKKLEKTEEKLQVDNREINMIKTKSMVILGFTFTALLGMFNQIFDAVVVARLPFEPIPFIQGLTHRNLMGSDMQDCSFIFLYILSTMAIRENLQKLTGFGPSRAVGRLGGSMWQPSGSNSAGKLW</sequence>
<evidence type="ECO:0000256" key="8">
    <source>
        <dbReference type="ARBA" id="ARBA00022837"/>
    </source>
</evidence>
<keyword evidence="10 15" id="KW-0175">Coiled coil</keyword>
<dbReference type="PANTHER" id="PTHR20917:SF0">
    <property type="entry name" value="CALCIUM LOAD-ACTIVATED CALCIUM CHANNEL"/>
    <property type="match status" value="1"/>
</dbReference>
<dbReference type="PIRSF" id="PIRSF023322">
    <property type="entry name" value="DUF841_euk"/>
    <property type="match status" value="1"/>
</dbReference>
<evidence type="ECO:0000256" key="4">
    <source>
        <dbReference type="ARBA" id="ARBA00022568"/>
    </source>
</evidence>
<evidence type="ECO:0000256" key="5">
    <source>
        <dbReference type="ARBA" id="ARBA00022673"/>
    </source>
</evidence>
<dbReference type="GO" id="GO:0005262">
    <property type="term" value="F:calcium channel activity"/>
    <property type="evidence" value="ECO:0007669"/>
    <property type="project" value="UniProtKB-UniRule"/>
</dbReference>
<organism evidence="17 18">
    <name type="scientific">Oopsacas minuta</name>
    <dbReference type="NCBI Taxonomy" id="111878"/>
    <lineage>
        <taxon>Eukaryota</taxon>
        <taxon>Metazoa</taxon>
        <taxon>Porifera</taxon>
        <taxon>Hexactinellida</taxon>
        <taxon>Hexasterophora</taxon>
        <taxon>Lyssacinosida</taxon>
        <taxon>Leucopsacidae</taxon>
        <taxon>Oopsacas</taxon>
    </lineage>
</organism>
<comment type="function">
    <text evidence="14">Calcium-selective channel required to prevent calcium stores from overfilling.</text>
</comment>
<evidence type="ECO:0000256" key="12">
    <source>
        <dbReference type="ARBA" id="ARBA00023136"/>
    </source>
</evidence>
<keyword evidence="11 14" id="KW-0406">Ion transport</keyword>